<dbReference type="EMBL" id="CP020370">
    <property type="protein sequence ID" value="AUB80939.1"/>
    <property type="molecule type" value="Genomic_DNA"/>
</dbReference>
<gene>
    <name evidence="8" type="ORF">THSYN_08260</name>
</gene>
<feature type="transmembrane region" description="Helical" evidence="6">
    <location>
        <begin position="29"/>
        <end position="47"/>
    </location>
</feature>
<dbReference type="InterPro" id="IPR013525">
    <property type="entry name" value="ABC2_TM"/>
</dbReference>
<keyword evidence="4 6" id="KW-1133">Transmembrane helix</keyword>
<evidence type="ECO:0000259" key="7">
    <source>
        <dbReference type="PROSITE" id="PS51012"/>
    </source>
</evidence>
<dbReference type="GO" id="GO:0043190">
    <property type="term" value="C:ATP-binding cassette (ABC) transporter complex"/>
    <property type="evidence" value="ECO:0007669"/>
    <property type="project" value="InterPro"/>
</dbReference>
<dbReference type="Pfam" id="PF01061">
    <property type="entry name" value="ABC2_membrane"/>
    <property type="match status" value="1"/>
</dbReference>
<dbReference type="NCBIfam" id="NF011648">
    <property type="entry name" value="PRK15066.1"/>
    <property type="match status" value="1"/>
</dbReference>
<organism evidence="8 9">
    <name type="scientific">Candidatus Thiodictyon syntrophicum</name>
    <dbReference type="NCBI Taxonomy" id="1166950"/>
    <lineage>
        <taxon>Bacteria</taxon>
        <taxon>Pseudomonadati</taxon>
        <taxon>Pseudomonadota</taxon>
        <taxon>Gammaproteobacteria</taxon>
        <taxon>Chromatiales</taxon>
        <taxon>Chromatiaceae</taxon>
        <taxon>Thiodictyon</taxon>
    </lineage>
</organism>
<reference evidence="8 9" key="1">
    <citation type="submission" date="2017-03" db="EMBL/GenBank/DDBJ databases">
        <title>Complete genome sequence of Candidatus 'Thiodictyon syntrophicum' sp. nov. strain Cad16T, a photolithoautotroph purple sulfur bacterium isolated from an alpine meromictic lake.</title>
        <authorList>
            <person name="Luedin S.M."/>
            <person name="Pothier J.F."/>
            <person name="Danza F."/>
            <person name="Storelli N."/>
            <person name="Wittwer M."/>
            <person name="Tonolla M."/>
        </authorList>
    </citation>
    <scope>NUCLEOTIDE SEQUENCE [LARGE SCALE GENOMIC DNA]</scope>
    <source>
        <strain evidence="8 9">Cad16T</strain>
    </source>
</reference>
<dbReference type="OrthoDB" id="9804001at2"/>
<evidence type="ECO:0000256" key="6">
    <source>
        <dbReference type="RuleBase" id="RU361157"/>
    </source>
</evidence>
<comment type="subcellular location">
    <subcellularLocation>
        <location evidence="6">Cell inner membrane</location>
        <topology evidence="6">Multi-pass membrane protein</topology>
    </subcellularLocation>
    <subcellularLocation>
        <location evidence="1">Membrane</location>
        <topology evidence="1">Multi-pass membrane protein</topology>
    </subcellularLocation>
</comment>
<dbReference type="InterPro" id="IPR052522">
    <property type="entry name" value="ABC-2_transport_permease"/>
</dbReference>
<keyword evidence="6" id="KW-0813">Transport</keyword>
<dbReference type="InterPro" id="IPR000412">
    <property type="entry name" value="ABC_2_transport"/>
</dbReference>
<evidence type="ECO:0000313" key="8">
    <source>
        <dbReference type="EMBL" id="AUB80939.1"/>
    </source>
</evidence>
<evidence type="ECO:0000313" key="9">
    <source>
        <dbReference type="Proteomes" id="UP000232638"/>
    </source>
</evidence>
<dbReference type="PROSITE" id="PS51012">
    <property type="entry name" value="ABC_TM2"/>
    <property type="match status" value="1"/>
</dbReference>
<keyword evidence="9" id="KW-1185">Reference proteome</keyword>
<feature type="transmembrane region" description="Helical" evidence="6">
    <location>
        <begin position="230"/>
        <end position="254"/>
    </location>
</feature>
<dbReference type="PANTHER" id="PTHR43332">
    <property type="entry name" value="INNER MEMBRANE TRANSPORT PERMEASE YADH-RELATED"/>
    <property type="match status" value="1"/>
</dbReference>
<dbReference type="InterPro" id="IPR047817">
    <property type="entry name" value="ABC2_TM_bact-type"/>
</dbReference>
<keyword evidence="6" id="KW-1003">Cell membrane</keyword>
<feature type="transmembrane region" description="Helical" evidence="6">
    <location>
        <begin position="67"/>
        <end position="90"/>
    </location>
</feature>
<feature type="transmembrane region" description="Helical" evidence="6">
    <location>
        <begin position="143"/>
        <end position="169"/>
    </location>
</feature>
<dbReference type="PANTHER" id="PTHR43332:SF2">
    <property type="entry name" value="INNER MEMBRANE TRANSPORT PERMEASE YADH"/>
    <property type="match status" value="1"/>
</dbReference>
<keyword evidence="3 6" id="KW-0812">Transmembrane</keyword>
<dbReference type="Proteomes" id="UP000232638">
    <property type="component" value="Chromosome"/>
</dbReference>
<dbReference type="PIRSF" id="PIRSF006648">
    <property type="entry name" value="DrrB"/>
    <property type="match status" value="1"/>
</dbReference>
<feature type="transmembrane region" description="Helical" evidence="6">
    <location>
        <begin position="110"/>
        <end position="137"/>
    </location>
</feature>
<evidence type="ECO:0000256" key="4">
    <source>
        <dbReference type="ARBA" id="ARBA00022989"/>
    </source>
</evidence>
<accession>A0A2K8U6A7</accession>
<evidence type="ECO:0000256" key="3">
    <source>
        <dbReference type="ARBA" id="ARBA00022692"/>
    </source>
</evidence>
<evidence type="ECO:0000256" key="2">
    <source>
        <dbReference type="ARBA" id="ARBA00007783"/>
    </source>
</evidence>
<dbReference type="PRINTS" id="PR00164">
    <property type="entry name" value="ABC2TRNSPORT"/>
</dbReference>
<dbReference type="AlphaFoldDB" id="A0A2K8U6A7"/>
<comment type="similarity">
    <text evidence="2 6">Belongs to the ABC-2 integral membrane protein family.</text>
</comment>
<dbReference type="KEGG" id="tsy:THSYN_08260"/>
<protein>
    <recommendedName>
        <fullName evidence="6">Transport permease protein</fullName>
    </recommendedName>
</protein>
<evidence type="ECO:0000256" key="1">
    <source>
        <dbReference type="ARBA" id="ARBA00004141"/>
    </source>
</evidence>
<proteinExistence type="inferred from homology"/>
<evidence type="ECO:0000256" key="5">
    <source>
        <dbReference type="ARBA" id="ARBA00023136"/>
    </source>
</evidence>
<dbReference type="GO" id="GO:0140359">
    <property type="term" value="F:ABC-type transporter activity"/>
    <property type="evidence" value="ECO:0007669"/>
    <property type="project" value="InterPro"/>
</dbReference>
<name>A0A2K8U6A7_9GAMM</name>
<keyword evidence="5 6" id="KW-0472">Membrane</keyword>
<feature type="domain" description="ABC transmembrane type-2" evidence="7">
    <location>
        <begin position="28"/>
        <end position="257"/>
    </location>
</feature>
<sequence length="262" mass="28866">MRRDARAWRRYWVTFETIVSKEILRFTRIWVQTVLPSVITTTLYFVIFGQLIGGRIGPMDGLAYLDFIVPGLVLMAVITNSYSNVVSSFYSSKFSRYVEELLVSPAPNWVILAGYVAGGVVRGLTVGAVVMLVAALFTQVQVYSPAITVLVLLMTAVLFALGGFINAVFANSFDDISIIPTFVLTPLTYLGGVFYSIDLLPQFWQGMSLANPVLYMVNGFRYGLHGVSDIPLGVAFGIILAFILFFALFALELLRRGVGVKS</sequence>
<feature type="transmembrane region" description="Helical" evidence="6">
    <location>
        <begin position="176"/>
        <end position="197"/>
    </location>
</feature>